<dbReference type="Proteomes" id="UP001259803">
    <property type="component" value="Unassembled WGS sequence"/>
</dbReference>
<feature type="transmembrane region" description="Helical" evidence="1">
    <location>
        <begin position="12"/>
        <end position="31"/>
    </location>
</feature>
<reference evidence="2 3" key="1">
    <citation type="submission" date="2023-09" db="EMBL/GenBank/DDBJ databases">
        <authorList>
            <person name="Rey-Velasco X."/>
        </authorList>
    </citation>
    <scope>NUCLEOTIDE SEQUENCE [LARGE SCALE GENOMIC DNA]</scope>
    <source>
        <strain evidence="2 3">F390</strain>
    </source>
</reference>
<accession>A0ABU2ZIZ8</accession>
<dbReference type="EMBL" id="JAVRHS010000008">
    <property type="protein sequence ID" value="MDT0576582.1"/>
    <property type="molecule type" value="Genomic_DNA"/>
</dbReference>
<protein>
    <recommendedName>
        <fullName evidence="4">Heme exporter protein D</fullName>
    </recommendedName>
</protein>
<name>A0ABU2ZIZ8_9SPHN</name>
<dbReference type="RefSeq" id="WP_311341154.1">
    <property type="nucleotide sequence ID" value="NZ_JAVRHS010000008.1"/>
</dbReference>
<keyword evidence="1" id="KW-1133">Transmembrane helix</keyword>
<keyword evidence="1" id="KW-0472">Membrane</keyword>
<gene>
    <name evidence="2" type="ORF">RM533_10345</name>
</gene>
<sequence>MNEGLQHWPFVIAAYAIGVCATLAMVAWSWFGMKRAEQRREEVRRK</sequence>
<organism evidence="2 3">
    <name type="scientific">Croceicoccus esteveae</name>
    <dbReference type="NCBI Taxonomy" id="3075597"/>
    <lineage>
        <taxon>Bacteria</taxon>
        <taxon>Pseudomonadati</taxon>
        <taxon>Pseudomonadota</taxon>
        <taxon>Alphaproteobacteria</taxon>
        <taxon>Sphingomonadales</taxon>
        <taxon>Erythrobacteraceae</taxon>
        <taxon>Croceicoccus</taxon>
    </lineage>
</organism>
<evidence type="ECO:0000313" key="3">
    <source>
        <dbReference type="Proteomes" id="UP001259803"/>
    </source>
</evidence>
<keyword evidence="3" id="KW-1185">Reference proteome</keyword>
<evidence type="ECO:0000256" key="1">
    <source>
        <dbReference type="SAM" id="Phobius"/>
    </source>
</evidence>
<proteinExistence type="predicted"/>
<evidence type="ECO:0008006" key="4">
    <source>
        <dbReference type="Google" id="ProtNLM"/>
    </source>
</evidence>
<keyword evidence="1" id="KW-0812">Transmembrane</keyword>
<comment type="caution">
    <text evidence="2">The sequence shown here is derived from an EMBL/GenBank/DDBJ whole genome shotgun (WGS) entry which is preliminary data.</text>
</comment>
<evidence type="ECO:0000313" key="2">
    <source>
        <dbReference type="EMBL" id="MDT0576582.1"/>
    </source>
</evidence>